<keyword evidence="8" id="KW-1185">Reference proteome</keyword>
<reference evidence="7 8" key="1">
    <citation type="journal article" date="2010" name="DNA Res.">
        <title>Genome sequence of Kitasatospora setae NBRC 14216T: an evolutionary snapshot of the family Streptomycetaceae.</title>
        <authorList>
            <person name="Ichikawa N."/>
            <person name="Oguchi A."/>
            <person name="Ikeda H."/>
            <person name="Ishikawa J."/>
            <person name="Kitani S."/>
            <person name="Watanabe Y."/>
            <person name="Nakamura S."/>
            <person name="Katano Y."/>
            <person name="Kishi E."/>
            <person name="Sasagawa M."/>
            <person name="Ankai A."/>
            <person name="Fukui S."/>
            <person name="Hashimoto Y."/>
            <person name="Kamata S."/>
            <person name="Otoguro M."/>
            <person name="Tanikawa S."/>
            <person name="Nihira T."/>
            <person name="Horinouchi S."/>
            <person name="Ohnishi Y."/>
            <person name="Hayakawa M."/>
            <person name="Kuzuyama T."/>
            <person name="Arisawa A."/>
            <person name="Nomoto F."/>
            <person name="Miura H."/>
            <person name="Takahashi Y."/>
            <person name="Fujita N."/>
        </authorList>
    </citation>
    <scope>NUCLEOTIDE SEQUENCE [LARGE SCALE GENOMIC DNA]</scope>
    <source>
        <strain evidence="8">ATCC 33774 / DSM 43861 / JCM 3304 / KCC A-0304 / NBRC 14216 / KM-6054</strain>
    </source>
</reference>
<gene>
    <name evidence="7" type="ordered locus">KSE_05830</name>
</gene>
<dbReference type="GO" id="GO:0005524">
    <property type="term" value="F:ATP binding"/>
    <property type="evidence" value="ECO:0007669"/>
    <property type="project" value="UniProtKB-KW"/>
</dbReference>
<protein>
    <submittedName>
        <fullName evidence="7">Putative ABC transporter ATP-binding protein</fullName>
    </submittedName>
</protein>
<accession>E4N5E5</accession>
<dbReference type="HOGENOM" id="CLU_000604_1_2_11"/>
<dbReference type="PROSITE" id="PS50893">
    <property type="entry name" value="ABC_TRANSPORTER_2"/>
    <property type="match status" value="1"/>
</dbReference>
<dbReference type="GO" id="GO:0016887">
    <property type="term" value="F:ATP hydrolysis activity"/>
    <property type="evidence" value="ECO:0007669"/>
    <property type="project" value="InterPro"/>
</dbReference>
<evidence type="ECO:0000313" key="7">
    <source>
        <dbReference type="EMBL" id="BAJ26426.1"/>
    </source>
</evidence>
<dbReference type="InterPro" id="IPR003593">
    <property type="entry name" value="AAA+_ATPase"/>
</dbReference>
<dbReference type="Proteomes" id="UP000007076">
    <property type="component" value="Chromosome"/>
</dbReference>
<dbReference type="PATRIC" id="fig|452652.3.peg.576"/>
<dbReference type="InterPro" id="IPR003439">
    <property type="entry name" value="ABC_transporter-like_ATP-bd"/>
</dbReference>
<evidence type="ECO:0000259" key="6">
    <source>
        <dbReference type="PROSITE" id="PS50893"/>
    </source>
</evidence>
<proteinExistence type="inferred from homology"/>
<evidence type="ECO:0000256" key="2">
    <source>
        <dbReference type="ARBA" id="ARBA00022448"/>
    </source>
</evidence>
<dbReference type="AlphaFoldDB" id="E4N5E5"/>
<keyword evidence="4 7" id="KW-0067">ATP-binding</keyword>
<name>E4N5E5_KITSK</name>
<dbReference type="InterPro" id="IPR027417">
    <property type="entry name" value="P-loop_NTPase"/>
</dbReference>
<comment type="similarity">
    <text evidence="1">Belongs to the ABC transporter superfamily.</text>
</comment>
<keyword evidence="3" id="KW-0547">Nucleotide-binding</keyword>
<dbReference type="KEGG" id="ksk:KSE_05830"/>
<evidence type="ECO:0000256" key="4">
    <source>
        <dbReference type="ARBA" id="ARBA00022840"/>
    </source>
</evidence>
<evidence type="ECO:0000256" key="3">
    <source>
        <dbReference type="ARBA" id="ARBA00022741"/>
    </source>
</evidence>
<dbReference type="PANTHER" id="PTHR43335">
    <property type="entry name" value="ABC TRANSPORTER, ATP-BINDING PROTEIN"/>
    <property type="match status" value="1"/>
</dbReference>
<keyword evidence="2" id="KW-0813">Transport</keyword>
<dbReference type="SMART" id="SM00382">
    <property type="entry name" value="AAA"/>
    <property type="match status" value="1"/>
</dbReference>
<dbReference type="EMBL" id="AP010968">
    <property type="protein sequence ID" value="BAJ26426.1"/>
    <property type="molecule type" value="Genomic_DNA"/>
</dbReference>
<evidence type="ECO:0000256" key="1">
    <source>
        <dbReference type="ARBA" id="ARBA00005417"/>
    </source>
</evidence>
<organism evidence="7 8">
    <name type="scientific">Kitasatospora setae (strain ATCC 33774 / DSM 43861 / JCM 3304 / KCC A-0304 / NBRC 14216 / KM-6054)</name>
    <name type="common">Streptomyces setae</name>
    <dbReference type="NCBI Taxonomy" id="452652"/>
    <lineage>
        <taxon>Bacteria</taxon>
        <taxon>Bacillati</taxon>
        <taxon>Actinomycetota</taxon>
        <taxon>Actinomycetes</taxon>
        <taxon>Kitasatosporales</taxon>
        <taxon>Streptomycetaceae</taxon>
        <taxon>Kitasatospora</taxon>
    </lineage>
</organism>
<feature type="compositionally biased region" description="Low complexity" evidence="5">
    <location>
        <begin position="301"/>
        <end position="314"/>
    </location>
</feature>
<feature type="domain" description="ABC transporter" evidence="6">
    <location>
        <begin position="2"/>
        <end position="227"/>
    </location>
</feature>
<feature type="region of interest" description="Disordered" evidence="5">
    <location>
        <begin position="300"/>
        <end position="321"/>
    </location>
</feature>
<dbReference type="Gene3D" id="3.40.50.300">
    <property type="entry name" value="P-loop containing nucleotide triphosphate hydrolases"/>
    <property type="match status" value="1"/>
</dbReference>
<dbReference type="SUPFAM" id="SSF52540">
    <property type="entry name" value="P-loop containing nucleoside triphosphate hydrolases"/>
    <property type="match status" value="1"/>
</dbReference>
<evidence type="ECO:0000313" key="8">
    <source>
        <dbReference type="Proteomes" id="UP000007076"/>
    </source>
</evidence>
<dbReference type="Pfam" id="PF00005">
    <property type="entry name" value="ABC_tran"/>
    <property type="match status" value="1"/>
</dbReference>
<dbReference type="STRING" id="452652.KSE_05830"/>
<evidence type="ECO:0000256" key="5">
    <source>
        <dbReference type="SAM" id="MobiDB-lite"/>
    </source>
</evidence>
<dbReference type="RefSeq" id="WP_014133745.1">
    <property type="nucleotide sequence ID" value="NC_016109.1"/>
</dbReference>
<dbReference type="PANTHER" id="PTHR43335:SF4">
    <property type="entry name" value="ABC TRANSPORTER, ATP-BINDING PROTEIN"/>
    <property type="match status" value="1"/>
</dbReference>
<sequence length="321" mass="33321">MIEAQQLTKRYGEKTAVDGLDFTVRPGSVTGFLGPNGAGKSTTMRMIVGLDAPTGGSVRVNGRSYAEHAAPLQEVGALLEAKSIHPGRSAFNHLMALAHTHGIPRSRVEEVIGLTGLESVARKRAGAFSLGMGQRLGIAAALLGDPATVMLDEPVNGLDPEGVLWIRNLLTGLAAEGRTVFVSSHLMSEVALVADHLVVVGRGRLLADTTVAELVRQAGGDRVTVASADPARLRGLLTGPGVEVTGLAGAEELEVTGLTARHIGTVAAEHGIALYELATRTVSLEQAFMDLTRDAVEYHGSTTTPATTTVTSPAEASRSAA</sequence>
<dbReference type="eggNOG" id="COG1131">
    <property type="taxonomic scope" value="Bacteria"/>
</dbReference>